<keyword evidence="5" id="KW-0443">Lipid metabolism</keyword>
<evidence type="ECO:0000256" key="6">
    <source>
        <dbReference type="ARBA" id="ARBA00023136"/>
    </source>
</evidence>
<dbReference type="Pfam" id="PF04116">
    <property type="entry name" value="FA_hydroxylase"/>
    <property type="match status" value="1"/>
</dbReference>
<keyword evidence="2 7" id="KW-0812">Transmembrane</keyword>
<dbReference type="EMBL" id="AJWJ01000180">
    <property type="protein sequence ID" value="KAF2073834.1"/>
    <property type="molecule type" value="Genomic_DNA"/>
</dbReference>
<feature type="transmembrane region" description="Helical" evidence="7">
    <location>
        <begin position="18"/>
        <end position="35"/>
    </location>
</feature>
<name>A0A8J4PW44_9MYCE</name>
<dbReference type="GO" id="GO:0050479">
    <property type="term" value="F:glyceryl-ether monooxygenase activity"/>
    <property type="evidence" value="ECO:0007669"/>
    <property type="project" value="TreeGrafter"/>
</dbReference>
<dbReference type="Proteomes" id="UP000695562">
    <property type="component" value="Unassembled WGS sequence"/>
</dbReference>
<feature type="transmembrane region" description="Helical" evidence="7">
    <location>
        <begin position="347"/>
        <end position="367"/>
    </location>
</feature>
<dbReference type="InterPro" id="IPR006694">
    <property type="entry name" value="Fatty_acid_hydroxylase"/>
</dbReference>
<dbReference type="GO" id="GO:0005506">
    <property type="term" value="F:iron ion binding"/>
    <property type="evidence" value="ECO:0007669"/>
    <property type="project" value="InterPro"/>
</dbReference>
<evidence type="ECO:0000256" key="4">
    <source>
        <dbReference type="ARBA" id="ARBA00023002"/>
    </source>
</evidence>
<proteinExistence type="predicted"/>
<protein>
    <recommendedName>
        <fullName evidence="8">Fatty acid hydroxylase domain-containing protein</fullName>
    </recommendedName>
</protein>
<dbReference type="OrthoDB" id="6354873at2759"/>
<feature type="transmembrane region" description="Helical" evidence="7">
    <location>
        <begin position="145"/>
        <end position="162"/>
    </location>
</feature>
<comment type="caution">
    <text evidence="9">The sequence shown here is derived from an EMBL/GenBank/DDBJ whole genome shotgun (WGS) entry which is preliminary data.</text>
</comment>
<keyword evidence="4" id="KW-0560">Oxidoreductase</keyword>
<sequence length="425" mass="49847">MVSINVLGEDYHDYISDAIPYFILFMGIELVVSIYKKKVGNIFSVSDSISSLSTGMSTLVLERLMPKGILSSIEFIGALYVYKNYRLLDTPEDSSLVWFISLILIDFCYYWFHRMAHEVNFLWSTHVTHHSSEKYNFTTALRQNIFQIYTSWIFFVPLGLIMPPKIYMFHKQFNTIAQFWIHTQAIDKMPYIVELIFNTPSHHRVHHGRNPKYLDKNYAGILIIWDRIFGTFEPEIEKPFYGLVHPLDSHDPTYSQVHNWFDMYEKSKKYKSISDKLKVFFYGPGWDKGLSRMGDSSMAPQPNEKEQKQRDPIPHSNIINVYIFTHYMVVSLTGIIMVSHFEEQVGSLNISLFFAFIYLSLTSFGAIFDRKRYAFHLELFRNILFIVATSPFTSATIQYFKVFYSLSLIFLIGKIFYPVLIKKLN</sequence>
<dbReference type="GO" id="GO:0016020">
    <property type="term" value="C:membrane"/>
    <property type="evidence" value="ECO:0007669"/>
    <property type="project" value="GOC"/>
</dbReference>
<dbReference type="InterPro" id="IPR051689">
    <property type="entry name" value="Sterol_desaturase/TMEM195"/>
</dbReference>
<feature type="domain" description="Fatty acid hydroxylase" evidence="8">
    <location>
        <begin position="99"/>
        <end position="231"/>
    </location>
</feature>
<comment type="subcellular location">
    <subcellularLocation>
        <location evidence="1">Endomembrane system</location>
        <topology evidence="1">Multi-pass membrane protein</topology>
    </subcellularLocation>
</comment>
<feature type="transmembrane region" description="Helical" evidence="7">
    <location>
        <begin position="403"/>
        <end position="421"/>
    </location>
</feature>
<keyword evidence="10" id="KW-1185">Reference proteome</keyword>
<dbReference type="PANTHER" id="PTHR21624">
    <property type="entry name" value="STEROL DESATURASE-RELATED PROTEIN"/>
    <property type="match status" value="1"/>
</dbReference>
<dbReference type="AlphaFoldDB" id="A0A8J4PW44"/>
<feature type="transmembrane region" description="Helical" evidence="7">
    <location>
        <begin position="379"/>
        <end position="397"/>
    </location>
</feature>
<dbReference type="GO" id="GO:0008610">
    <property type="term" value="P:lipid biosynthetic process"/>
    <property type="evidence" value="ECO:0007669"/>
    <property type="project" value="InterPro"/>
</dbReference>
<reference evidence="9" key="1">
    <citation type="submission" date="2020-01" db="EMBL/GenBank/DDBJ databases">
        <title>Development of genomics and gene disruption for Polysphondylium violaceum indicates a role for the polyketide synthase stlB in stalk morphogenesis.</title>
        <authorList>
            <person name="Narita B."/>
            <person name="Kawabe Y."/>
            <person name="Kin K."/>
            <person name="Saito T."/>
            <person name="Gibbs R."/>
            <person name="Kuspa A."/>
            <person name="Muzny D."/>
            <person name="Queller D."/>
            <person name="Richards S."/>
            <person name="Strassman J."/>
            <person name="Sucgang R."/>
            <person name="Worley K."/>
            <person name="Schaap P."/>
        </authorList>
    </citation>
    <scope>NUCLEOTIDE SEQUENCE</scope>
    <source>
        <strain evidence="9">QSvi11</strain>
    </source>
</reference>
<dbReference type="GO" id="GO:0006643">
    <property type="term" value="P:membrane lipid metabolic process"/>
    <property type="evidence" value="ECO:0007669"/>
    <property type="project" value="TreeGrafter"/>
</dbReference>
<evidence type="ECO:0000256" key="1">
    <source>
        <dbReference type="ARBA" id="ARBA00004127"/>
    </source>
</evidence>
<evidence type="ECO:0000256" key="5">
    <source>
        <dbReference type="ARBA" id="ARBA00023098"/>
    </source>
</evidence>
<evidence type="ECO:0000313" key="10">
    <source>
        <dbReference type="Proteomes" id="UP000695562"/>
    </source>
</evidence>
<evidence type="ECO:0000256" key="7">
    <source>
        <dbReference type="SAM" id="Phobius"/>
    </source>
</evidence>
<feature type="transmembrane region" description="Helical" evidence="7">
    <location>
        <begin position="318"/>
        <end position="341"/>
    </location>
</feature>
<gene>
    <name evidence="9" type="ORF">CYY_004861</name>
</gene>
<evidence type="ECO:0000259" key="8">
    <source>
        <dbReference type="Pfam" id="PF04116"/>
    </source>
</evidence>
<organism evidence="9 10">
    <name type="scientific">Polysphondylium violaceum</name>
    <dbReference type="NCBI Taxonomy" id="133409"/>
    <lineage>
        <taxon>Eukaryota</taxon>
        <taxon>Amoebozoa</taxon>
        <taxon>Evosea</taxon>
        <taxon>Eumycetozoa</taxon>
        <taxon>Dictyostelia</taxon>
        <taxon>Dictyosteliales</taxon>
        <taxon>Dictyosteliaceae</taxon>
        <taxon>Polysphondylium</taxon>
    </lineage>
</organism>
<keyword evidence="6 7" id="KW-0472">Membrane</keyword>
<evidence type="ECO:0000313" key="9">
    <source>
        <dbReference type="EMBL" id="KAF2073834.1"/>
    </source>
</evidence>
<evidence type="ECO:0000256" key="2">
    <source>
        <dbReference type="ARBA" id="ARBA00022692"/>
    </source>
</evidence>
<evidence type="ECO:0000256" key="3">
    <source>
        <dbReference type="ARBA" id="ARBA00022989"/>
    </source>
</evidence>
<accession>A0A8J4PW44</accession>
<keyword evidence="3 7" id="KW-1133">Transmembrane helix</keyword>
<feature type="transmembrane region" description="Helical" evidence="7">
    <location>
        <begin position="95"/>
        <end position="112"/>
    </location>
</feature>
<dbReference type="GO" id="GO:0005783">
    <property type="term" value="C:endoplasmic reticulum"/>
    <property type="evidence" value="ECO:0007669"/>
    <property type="project" value="TreeGrafter"/>
</dbReference>
<dbReference type="PANTHER" id="PTHR21624:SF1">
    <property type="entry name" value="ALKYLGLYCEROL MONOOXYGENASE"/>
    <property type="match status" value="1"/>
</dbReference>